<dbReference type="Gene3D" id="3.90.25.10">
    <property type="entry name" value="UDP-galactose 4-epimerase, domain 1"/>
    <property type="match status" value="1"/>
</dbReference>
<evidence type="ECO:0000313" key="2">
    <source>
        <dbReference type="EMBL" id="GAA2625977.1"/>
    </source>
</evidence>
<dbReference type="PANTHER" id="PTHR43162:SF1">
    <property type="entry name" value="PRESTALK A DIFFERENTIATION PROTEIN A"/>
    <property type="match status" value="1"/>
</dbReference>
<proteinExistence type="predicted"/>
<dbReference type="PANTHER" id="PTHR43162">
    <property type="match status" value="1"/>
</dbReference>
<dbReference type="EMBL" id="BAAATD010000012">
    <property type="protein sequence ID" value="GAA2625977.1"/>
    <property type="molecule type" value="Genomic_DNA"/>
</dbReference>
<accession>A0ABN3QGI6</accession>
<evidence type="ECO:0000313" key="3">
    <source>
        <dbReference type="Proteomes" id="UP001501509"/>
    </source>
</evidence>
<dbReference type="Proteomes" id="UP001501509">
    <property type="component" value="Unassembled WGS sequence"/>
</dbReference>
<dbReference type="Pfam" id="PF05368">
    <property type="entry name" value="NmrA"/>
    <property type="match status" value="1"/>
</dbReference>
<name>A0ABN3QGI6_9ACTN</name>
<evidence type="ECO:0000259" key="1">
    <source>
        <dbReference type="Pfam" id="PF05368"/>
    </source>
</evidence>
<comment type="caution">
    <text evidence="2">The sequence shown here is derived from an EMBL/GenBank/DDBJ whole genome shotgun (WGS) entry which is preliminary data.</text>
</comment>
<dbReference type="SUPFAM" id="SSF51735">
    <property type="entry name" value="NAD(P)-binding Rossmann-fold domains"/>
    <property type="match status" value="1"/>
</dbReference>
<feature type="domain" description="NmrA-like" evidence="1">
    <location>
        <begin position="4"/>
        <end position="238"/>
    </location>
</feature>
<dbReference type="InterPro" id="IPR051604">
    <property type="entry name" value="Ergot_Alk_Oxidoreductase"/>
</dbReference>
<keyword evidence="3" id="KW-1185">Reference proteome</keyword>
<organism evidence="2 3">
    <name type="scientific">Actinomadura fulvescens</name>
    <dbReference type="NCBI Taxonomy" id="46160"/>
    <lineage>
        <taxon>Bacteria</taxon>
        <taxon>Bacillati</taxon>
        <taxon>Actinomycetota</taxon>
        <taxon>Actinomycetes</taxon>
        <taxon>Streptosporangiales</taxon>
        <taxon>Thermomonosporaceae</taxon>
        <taxon>Actinomadura</taxon>
    </lineage>
</organism>
<protein>
    <submittedName>
        <fullName evidence="2">SDR family oxidoreductase</fullName>
    </submittedName>
</protein>
<gene>
    <name evidence="2" type="ORF">GCM10010411_73540</name>
</gene>
<dbReference type="RefSeq" id="WP_344547104.1">
    <property type="nucleotide sequence ID" value="NZ_BAAATD010000012.1"/>
</dbReference>
<reference evidence="2 3" key="1">
    <citation type="journal article" date="2019" name="Int. J. Syst. Evol. Microbiol.">
        <title>The Global Catalogue of Microorganisms (GCM) 10K type strain sequencing project: providing services to taxonomists for standard genome sequencing and annotation.</title>
        <authorList>
            <consortium name="The Broad Institute Genomics Platform"/>
            <consortium name="The Broad Institute Genome Sequencing Center for Infectious Disease"/>
            <person name="Wu L."/>
            <person name="Ma J."/>
        </authorList>
    </citation>
    <scope>NUCLEOTIDE SEQUENCE [LARGE SCALE GENOMIC DNA]</scope>
    <source>
        <strain evidence="2 3">JCM 6833</strain>
    </source>
</reference>
<dbReference type="InterPro" id="IPR036291">
    <property type="entry name" value="NAD(P)-bd_dom_sf"/>
</dbReference>
<sequence>MTPATVLIIGATGTIGSALVDMLVSDHHDGRLRLAAATRRPDAAARLRERGVEVRRLDLDEAETAGLQAVRPAFAGVDRVFLLTGYDVRMLAQSKAAVDAAKAEGVSHLVRVGVSATDDTTIVHFAWHQLIEAYIERSGLGHTHLRPASFMQNLRLGVDASGVLTHFVGEARPNWVDAADIAAVAATVLRDPQPHDGQAYDLAAQTASLSEIAEMLAKVTGRPWRYEPAEPMVFYDDMVAAGADPVYMACVRNVFERTRNGSLNEPDGIFGTIESVTGRPATTLPQFLERNRHLFTG</sequence>
<dbReference type="InterPro" id="IPR008030">
    <property type="entry name" value="NmrA-like"/>
</dbReference>
<dbReference type="Gene3D" id="3.40.50.720">
    <property type="entry name" value="NAD(P)-binding Rossmann-like Domain"/>
    <property type="match status" value="1"/>
</dbReference>